<evidence type="ECO:0000256" key="4">
    <source>
        <dbReference type="RuleBase" id="RU367091"/>
    </source>
</evidence>
<comment type="subunit">
    <text evidence="4">Component of the ER membrane protein complex (EMC).</text>
</comment>
<dbReference type="STRING" id="105231.A0A1Y1HWB0"/>
<dbReference type="InterPro" id="IPR055217">
    <property type="entry name" value="TPR_EMC2"/>
</dbReference>
<dbReference type="AlphaFoldDB" id="A0A1Y1HWB0"/>
<dbReference type="InterPro" id="IPR039856">
    <property type="entry name" value="EMC2-like"/>
</dbReference>
<sequence length="310" mass="34577">MAIRLHELQELDKLEERLSPLAGKPGGDFDARVQCLRLLRRMRLRRSECVVMYGQELVKNKAWTRRLGTQLWDVYEQVALAALDTGDLELAQECGNAVARKFPGSQRVAKMAGMLLEAQEEWEEADRVYKETLEETPGSHLIHKRRVAALKSQGNLTGAAEALNAYLDIFQADAEGWRELAEIYIKLQQYRQAAYCYEEVLVSQPQNSLIHMAYADVLYTLGGVDNFRLARKYYAAAVEISGGGNVRALYGIVQSAAAIAAATKGNKRGEPESTDLPLLAVDVLKKEYQQHCPALLPIVTRTLDGQVALL</sequence>
<reference evidence="6 7" key="1">
    <citation type="journal article" date="2014" name="Nat. Commun.">
        <title>Klebsormidium flaccidum genome reveals primary factors for plant terrestrial adaptation.</title>
        <authorList>
            <person name="Hori K."/>
            <person name="Maruyama F."/>
            <person name="Fujisawa T."/>
            <person name="Togashi T."/>
            <person name="Yamamoto N."/>
            <person name="Seo M."/>
            <person name="Sato S."/>
            <person name="Yamada T."/>
            <person name="Mori H."/>
            <person name="Tajima N."/>
            <person name="Moriyama T."/>
            <person name="Ikeuchi M."/>
            <person name="Watanabe M."/>
            <person name="Wada H."/>
            <person name="Kobayashi K."/>
            <person name="Saito M."/>
            <person name="Masuda T."/>
            <person name="Sasaki-Sekimoto Y."/>
            <person name="Mashiguchi K."/>
            <person name="Awai K."/>
            <person name="Shimojima M."/>
            <person name="Masuda S."/>
            <person name="Iwai M."/>
            <person name="Nobusawa T."/>
            <person name="Narise T."/>
            <person name="Kondo S."/>
            <person name="Saito H."/>
            <person name="Sato R."/>
            <person name="Murakawa M."/>
            <person name="Ihara Y."/>
            <person name="Oshima-Yamada Y."/>
            <person name="Ohtaka K."/>
            <person name="Satoh M."/>
            <person name="Sonobe K."/>
            <person name="Ishii M."/>
            <person name="Ohtani R."/>
            <person name="Kanamori-Sato M."/>
            <person name="Honoki R."/>
            <person name="Miyazaki D."/>
            <person name="Mochizuki H."/>
            <person name="Umetsu J."/>
            <person name="Higashi K."/>
            <person name="Shibata D."/>
            <person name="Kamiya Y."/>
            <person name="Sato N."/>
            <person name="Nakamura Y."/>
            <person name="Tabata S."/>
            <person name="Ida S."/>
            <person name="Kurokawa K."/>
            <person name="Ohta H."/>
        </authorList>
    </citation>
    <scope>NUCLEOTIDE SEQUENCE [LARGE SCALE GENOMIC DNA]</scope>
    <source>
        <strain evidence="6 7">NIES-2285</strain>
    </source>
</reference>
<comment type="function">
    <text evidence="4">Part of the endoplasmic reticulum membrane protein complex (EMC) that enables the energy-independent insertion into endoplasmic reticulum membranes of newly synthesized membrane proteins.</text>
</comment>
<evidence type="ECO:0000256" key="3">
    <source>
        <dbReference type="PROSITE-ProRule" id="PRU00339"/>
    </source>
</evidence>
<dbReference type="GO" id="GO:0072546">
    <property type="term" value="C:EMC complex"/>
    <property type="evidence" value="ECO:0000318"/>
    <property type="project" value="GO_Central"/>
</dbReference>
<evidence type="ECO:0000256" key="2">
    <source>
        <dbReference type="ARBA" id="ARBA00022803"/>
    </source>
</evidence>
<gene>
    <name evidence="6" type="ORF">KFL_000810300</name>
</gene>
<dbReference type="OMA" id="MSDQEGW"/>
<keyword evidence="1" id="KW-0677">Repeat</keyword>
<comment type="subcellular location">
    <subcellularLocation>
        <location evidence="4">Endoplasmic reticulum membrane</location>
        <topology evidence="4">Peripheral membrane protein</topology>
        <orientation evidence="4">Cytoplasmic side</orientation>
    </subcellularLocation>
</comment>
<keyword evidence="4" id="KW-0472">Membrane</keyword>
<feature type="repeat" description="TPR" evidence="3">
    <location>
        <begin position="174"/>
        <end position="207"/>
    </location>
</feature>
<name>A0A1Y1HWB0_KLENI</name>
<comment type="similarity">
    <text evidence="4">Belongs to the EMC2 family.</text>
</comment>
<proteinExistence type="inferred from homology"/>
<dbReference type="PROSITE" id="PS50005">
    <property type="entry name" value="TPR"/>
    <property type="match status" value="1"/>
</dbReference>
<dbReference type="InterPro" id="IPR011990">
    <property type="entry name" value="TPR-like_helical_dom_sf"/>
</dbReference>
<keyword evidence="4" id="KW-0256">Endoplasmic reticulum</keyword>
<dbReference type="SUPFAM" id="SSF48452">
    <property type="entry name" value="TPR-like"/>
    <property type="match status" value="1"/>
</dbReference>
<protein>
    <recommendedName>
        <fullName evidence="4">ER membrane protein complex subunit 2</fullName>
    </recommendedName>
</protein>
<dbReference type="PANTHER" id="PTHR12760">
    <property type="entry name" value="TETRATRICOPEPTIDE REPEAT PROTEIN"/>
    <property type="match status" value="1"/>
</dbReference>
<feature type="domain" description="EMC2 TPR-like" evidence="5">
    <location>
        <begin position="110"/>
        <end position="217"/>
    </location>
</feature>
<keyword evidence="2 3" id="KW-0802">TPR repeat</keyword>
<dbReference type="SMART" id="SM00028">
    <property type="entry name" value="TPR"/>
    <property type="match status" value="2"/>
</dbReference>
<evidence type="ECO:0000313" key="7">
    <source>
        <dbReference type="Proteomes" id="UP000054558"/>
    </source>
</evidence>
<evidence type="ECO:0000256" key="1">
    <source>
        <dbReference type="ARBA" id="ARBA00022737"/>
    </source>
</evidence>
<dbReference type="OrthoDB" id="124397at2759"/>
<keyword evidence="7" id="KW-1185">Reference proteome</keyword>
<evidence type="ECO:0000313" key="6">
    <source>
        <dbReference type="EMBL" id="GAQ81489.1"/>
    </source>
</evidence>
<evidence type="ECO:0000259" key="5">
    <source>
        <dbReference type="Pfam" id="PF22890"/>
    </source>
</evidence>
<dbReference type="InterPro" id="IPR019734">
    <property type="entry name" value="TPR_rpt"/>
</dbReference>
<dbReference type="Gene3D" id="1.25.40.10">
    <property type="entry name" value="Tetratricopeptide repeat domain"/>
    <property type="match status" value="1"/>
</dbReference>
<dbReference type="EMBL" id="DF237030">
    <property type="protein sequence ID" value="GAQ81489.1"/>
    <property type="molecule type" value="Genomic_DNA"/>
</dbReference>
<organism evidence="6 7">
    <name type="scientific">Klebsormidium nitens</name>
    <name type="common">Green alga</name>
    <name type="synonym">Ulothrix nitens</name>
    <dbReference type="NCBI Taxonomy" id="105231"/>
    <lineage>
        <taxon>Eukaryota</taxon>
        <taxon>Viridiplantae</taxon>
        <taxon>Streptophyta</taxon>
        <taxon>Klebsormidiophyceae</taxon>
        <taxon>Klebsormidiales</taxon>
        <taxon>Klebsormidiaceae</taxon>
        <taxon>Klebsormidium</taxon>
    </lineage>
</organism>
<dbReference type="Pfam" id="PF22890">
    <property type="entry name" value="TPR_EMC2"/>
    <property type="match status" value="1"/>
</dbReference>
<accession>A0A1Y1HWB0</accession>
<dbReference type="Proteomes" id="UP000054558">
    <property type="component" value="Unassembled WGS sequence"/>
</dbReference>